<dbReference type="InterPro" id="IPR003864">
    <property type="entry name" value="CSC1/OSCA1-like_7TM"/>
</dbReference>
<comment type="similarity">
    <text evidence="2">Belongs to the CSC1 (TC 1.A.17) family.</text>
</comment>
<evidence type="ECO:0000256" key="5">
    <source>
        <dbReference type="ARBA" id="ARBA00022989"/>
    </source>
</evidence>
<evidence type="ECO:0000256" key="7">
    <source>
        <dbReference type="SAM" id="MobiDB-lite"/>
    </source>
</evidence>
<proteinExistence type="inferred from homology"/>
<dbReference type="Pfam" id="PF13967">
    <property type="entry name" value="RSN1_TM"/>
    <property type="match status" value="1"/>
</dbReference>
<evidence type="ECO:0000313" key="14">
    <source>
        <dbReference type="Proteomes" id="UP001521116"/>
    </source>
</evidence>
<evidence type="ECO:0000256" key="3">
    <source>
        <dbReference type="ARBA" id="ARBA00022448"/>
    </source>
</evidence>
<feature type="transmembrane region" description="Helical" evidence="8">
    <location>
        <begin position="658"/>
        <end position="681"/>
    </location>
</feature>
<feature type="transmembrane region" description="Helical" evidence="8">
    <location>
        <begin position="42"/>
        <end position="63"/>
    </location>
</feature>
<dbReference type="PANTHER" id="PTHR13018:SF26">
    <property type="entry name" value="DOMAIN PROTEIN, PUTATIVE (AFU_ORTHOLOGUE AFUA_5G10920)-RELATED"/>
    <property type="match status" value="1"/>
</dbReference>
<feature type="compositionally biased region" description="Basic and acidic residues" evidence="7">
    <location>
        <begin position="761"/>
        <end position="776"/>
    </location>
</feature>
<evidence type="ECO:0000256" key="6">
    <source>
        <dbReference type="ARBA" id="ARBA00023136"/>
    </source>
</evidence>
<dbReference type="InterPro" id="IPR027815">
    <property type="entry name" value="CSC1/OSCA1-like_cyt"/>
</dbReference>
<name>A0ABR3SXC9_9PEZI</name>
<dbReference type="InterPro" id="IPR032880">
    <property type="entry name" value="CSC1/OSCA1-like_N"/>
</dbReference>
<organism evidence="13 14">
    <name type="scientific">Neofusicoccum ribis</name>
    <dbReference type="NCBI Taxonomy" id="45134"/>
    <lineage>
        <taxon>Eukaryota</taxon>
        <taxon>Fungi</taxon>
        <taxon>Dikarya</taxon>
        <taxon>Ascomycota</taxon>
        <taxon>Pezizomycotina</taxon>
        <taxon>Dothideomycetes</taxon>
        <taxon>Dothideomycetes incertae sedis</taxon>
        <taxon>Botryosphaeriales</taxon>
        <taxon>Botryosphaeriaceae</taxon>
        <taxon>Neofusicoccum</taxon>
    </lineage>
</organism>
<dbReference type="Pfam" id="PF14703">
    <property type="entry name" value="PHM7_cyt"/>
    <property type="match status" value="1"/>
</dbReference>
<dbReference type="Proteomes" id="UP001521116">
    <property type="component" value="Unassembled WGS sequence"/>
</dbReference>
<dbReference type="Pfam" id="PF12621">
    <property type="entry name" value="PHM7_ext"/>
    <property type="match status" value="1"/>
</dbReference>
<evidence type="ECO:0000259" key="9">
    <source>
        <dbReference type="Pfam" id="PF02714"/>
    </source>
</evidence>
<comment type="subcellular location">
    <subcellularLocation>
        <location evidence="1">Membrane</location>
        <topology evidence="1">Multi-pass membrane protein</topology>
    </subcellularLocation>
</comment>
<evidence type="ECO:0000259" key="12">
    <source>
        <dbReference type="Pfam" id="PF14703"/>
    </source>
</evidence>
<dbReference type="Pfam" id="PF02714">
    <property type="entry name" value="RSN1_7TM"/>
    <property type="match status" value="1"/>
</dbReference>
<dbReference type="InterPro" id="IPR045122">
    <property type="entry name" value="Csc1-like"/>
</dbReference>
<feature type="region of interest" description="Disordered" evidence="7">
    <location>
        <begin position="738"/>
        <end position="801"/>
    </location>
</feature>
<feature type="transmembrane region" description="Helical" evidence="8">
    <location>
        <begin position="611"/>
        <end position="638"/>
    </location>
</feature>
<evidence type="ECO:0000259" key="11">
    <source>
        <dbReference type="Pfam" id="PF13967"/>
    </source>
</evidence>
<evidence type="ECO:0000256" key="4">
    <source>
        <dbReference type="ARBA" id="ARBA00022692"/>
    </source>
</evidence>
<keyword evidence="3" id="KW-0813">Transport</keyword>
<comment type="caution">
    <text evidence="13">The sequence shown here is derived from an EMBL/GenBank/DDBJ whole genome shotgun (WGS) entry which is preliminary data.</text>
</comment>
<feature type="compositionally biased region" description="Polar residues" evidence="7">
    <location>
        <begin position="740"/>
        <end position="752"/>
    </location>
</feature>
<evidence type="ECO:0000259" key="10">
    <source>
        <dbReference type="Pfam" id="PF12621"/>
    </source>
</evidence>
<evidence type="ECO:0000313" key="13">
    <source>
        <dbReference type="EMBL" id="KAL1631985.1"/>
    </source>
</evidence>
<feature type="transmembrane region" description="Helical" evidence="8">
    <location>
        <begin position="169"/>
        <end position="188"/>
    </location>
</feature>
<dbReference type="InterPro" id="IPR022257">
    <property type="entry name" value="PHM7_ext"/>
</dbReference>
<reference evidence="13 14" key="1">
    <citation type="submission" date="2024-02" db="EMBL/GenBank/DDBJ databases">
        <title>De novo assembly and annotation of 12 fungi associated with fruit tree decline syndrome in Ontario, Canada.</title>
        <authorList>
            <person name="Sulman M."/>
            <person name="Ellouze W."/>
            <person name="Ilyukhin E."/>
        </authorList>
    </citation>
    <scope>NUCLEOTIDE SEQUENCE [LARGE SCALE GENOMIC DNA]</scope>
    <source>
        <strain evidence="13 14">M1-105</strain>
    </source>
</reference>
<feature type="transmembrane region" description="Helical" evidence="8">
    <location>
        <begin position="548"/>
        <end position="573"/>
    </location>
</feature>
<keyword evidence="4 8" id="KW-0812">Transmembrane</keyword>
<dbReference type="EMBL" id="JAJVDC020000035">
    <property type="protein sequence ID" value="KAL1631985.1"/>
    <property type="molecule type" value="Genomic_DNA"/>
</dbReference>
<feature type="domain" description="CSC1/OSCA1-like 7TM region" evidence="9">
    <location>
        <begin position="407"/>
        <end position="681"/>
    </location>
</feature>
<feature type="transmembrane region" description="Helical" evidence="8">
    <location>
        <begin position="122"/>
        <end position="144"/>
    </location>
</feature>
<evidence type="ECO:0000256" key="8">
    <source>
        <dbReference type="SAM" id="Phobius"/>
    </source>
</evidence>
<protein>
    <submittedName>
        <fullName evidence="13">Phosphate metabolism protein 7</fullName>
    </submittedName>
</protein>
<feature type="domain" description="CSC1/OSCA1-like N-terminal transmembrane" evidence="11">
    <location>
        <begin position="42"/>
        <end position="190"/>
    </location>
</feature>
<evidence type="ECO:0000256" key="2">
    <source>
        <dbReference type="ARBA" id="ARBA00007779"/>
    </source>
</evidence>
<feature type="transmembrane region" description="Helical" evidence="8">
    <location>
        <begin position="500"/>
        <end position="528"/>
    </location>
</feature>
<evidence type="ECO:0000256" key="1">
    <source>
        <dbReference type="ARBA" id="ARBA00004141"/>
    </source>
</evidence>
<keyword evidence="14" id="KW-1185">Reference proteome</keyword>
<keyword evidence="6 8" id="KW-0472">Membrane</keyword>
<feature type="transmembrane region" description="Helical" evidence="8">
    <location>
        <begin position="456"/>
        <end position="479"/>
    </location>
</feature>
<dbReference type="PANTHER" id="PTHR13018">
    <property type="entry name" value="PROBABLE MEMBRANE PROTEIN DUF221-RELATED"/>
    <property type="match status" value="1"/>
</dbReference>
<feature type="domain" description="10TM putative phosphate transporter extracellular tail" evidence="10">
    <location>
        <begin position="824"/>
        <end position="914"/>
    </location>
</feature>
<gene>
    <name evidence="13" type="primary">PHM7_2</name>
    <name evidence="13" type="ORF">SLS56_004030</name>
</gene>
<accession>A0ABR3SXC9</accession>
<feature type="transmembrane region" description="Helical" evidence="8">
    <location>
        <begin position="693"/>
        <end position="711"/>
    </location>
</feature>
<feature type="domain" description="CSC1/OSCA1-like cytosolic" evidence="12">
    <location>
        <begin position="213"/>
        <end position="396"/>
    </location>
</feature>
<sequence>MDPGALQAPLGPESFFDSLGKMPKVPETGGSHRNKSSSVYSLIYTLIPSVLVAFILLSIFVVIRGKLRRLYAPRTFIDVLTEQEKTPREPNTTFAWVKYFTTFEDTDLLNWQSLDAYLYVRFFKIIVVTCFFGFLLVGTVLIPINATGGGGQKQLDILSFSNVKDPKRYWAHAVVAWVFFGFVLFMITRETIFLIHLRQAYLLSPWNSSKISSRTVLFTSVPKHYCNKEKIKNLFDEVKTVWLVEDFKELEDMIEDMDKAALRLEAAEIKLIRNANAERLKMVKDPKKNPDDHDTDHWLAITRRPKHRHDKFNFIWGNRFDTIAHSQENLRKLIPAVNAAQKVRLDGDAKLLGAVFIEFETQSAAQAAYTLVSFNHPERIVPRQVGVHPNEVIWKNLRMSDWEALGRKLLAFTFVLALTIFWGIPVAFIGTISNLTYLSEKYKWLRWLQNLNSKELGLLTGLVPSLLLSFIQSLVPRFYRYIARQSGAVTLSHVELRTQTYFFVFSLIQVFLVTTFSSGATAVIGQIAREPRLAPALLAENLPKASNFYISYFVLYGIAISAEHVFNPLGLFWDVILPRIWPYGTPRESYIKYTTLDTPGYGSECAKWANLAVIAISYSCIAPLVLGFATIGFIFIYLAMRYNFFYVFDTEIDTKGAFYAQALQQLTVGIYIAELCLIGLFSTRIHSELSANGPLILMVILFFATILYQYLMRETLTPLTELLPRNLLAETEADYEARVSSESATASNQQHDANNKAKGKPKADTRNDAAASRHPETQPLLQPDHAAREGRTSHRAGSLTHPRRINDIYGHEKYKKAKDKMQRWFAPHSQSPAALAATMHPSLREPVPPYPEDVAKLAFVNPAITREPPTLWIVRDEMRISEREIGECRREVEGLDVRDDGAWLDGKNVVRWDEERLRDMPLWKGRVVY</sequence>
<keyword evidence="5 8" id="KW-1133">Transmembrane helix</keyword>
<feature type="transmembrane region" description="Helical" evidence="8">
    <location>
        <begin position="409"/>
        <end position="436"/>
    </location>
</feature>